<dbReference type="EMBL" id="CP003607">
    <property type="protein sequence ID" value="AFY81536.1"/>
    <property type="molecule type" value="Genomic_DNA"/>
</dbReference>
<protein>
    <recommendedName>
        <fullName evidence="2">CHAT domain-containing protein</fullName>
    </recommendedName>
</protein>
<dbReference type="HOGENOM" id="CLU_019562_1_0_3"/>
<reference evidence="3 4" key="1">
    <citation type="submission" date="2012-06" db="EMBL/GenBank/DDBJ databases">
        <title>Finished chromosome of genome of Oscillatoria acuminata PCC 6304.</title>
        <authorList>
            <consortium name="US DOE Joint Genome Institute"/>
            <person name="Gugger M."/>
            <person name="Coursin T."/>
            <person name="Rippka R."/>
            <person name="Tandeau De Marsac N."/>
            <person name="Huntemann M."/>
            <person name="Wei C.-L."/>
            <person name="Han J."/>
            <person name="Detter J.C."/>
            <person name="Han C."/>
            <person name="Tapia R."/>
            <person name="Davenport K."/>
            <person name="Daligault H."/>
            <person name="Erkkila T."/>
            <person name="Gu W."/>
            <person name="Munk A.C.C."/>
            <person name="Teshima H."/>
            <person name="Xu Y."/>
            <person name="Chain P."/>
            <person name="Chen A."/>
            <person name="Krypides N."/>
            <person name="Mavromatis K."/>
            <person name="Markowitz V."/>
            <person name="Szeto E."/>
            <person name="Ivanova N."/>
            <person name="Mikhailova N."/>
            <person name="Ovchinnikova G."/>
            <person name="Pagani I."/>
            <person name="Pati A."/>
            <person name="Goodwin L."/>
            <person name="Peters L."/>
            <person name="Pitluck S."/>
            <person name="Woyke T."/>
            <person name="Kerfeld C."/>
        </authorList>
    </citation>
    <scope>NUCLEOTIDE SEQUENCE [LARGE SCALE GENOMIC DNA]</scope>
    <source>
        <strain evidence="3 4">PCC 6304</strain>
    </source>
</reference>
<keyword evidence="4" id="KW-1185">Reference proteome</keyword>
<dbReference type="Proteomes" id="UP000010367">
    <property type="component" value="Chromosome"/>
</dbReference>
<gene>
    <name evidence="3" type="ORF">Oscil6304_1863</name>
</gene>
<evidence type="ECO:0000313" key="3">
    <source>
        <dbReference type="EMBL" id="AFY81536.1"/>
    </source>
</evidence>
<evidence type="ECO:0000259" key="2">
    <source>
        <dbReference type="Pfam" id="PF12770"/>
    </source>
</evidence>
<keyword evidence="1" id="KW-0472">Membrane</keyword>
<organism evidence="3 4">
    <name type="scientific">Oscillatoria acuminata PCC 6304</name>
    <dbReference type="NCBI Taxonomy" id="56110"/>
    <lineage>
        <taxon>Bacteria</taxon>
        <taxon>Bacillati</taxon>
        <taxon>Cyanobacteriota</taxon>
        <taxon>Cyanophyceae</taxon>
        <taxon>Oscillatoriophycideae</taxon>
        <taxon>Oscillatoriales</taxon>
        <taxon>Oscillatoriaceae</taxon>
        <taxon>Oscillatoria</taxon>
    </lineage>
</organism>
<feature type="transmembrane region" description="Helical" evidence="1">
    <location>
        <begin position="57"/>
        <end position="76"/>
    </location>
</feature>
<dbReference type="InterPro" id="IPR024983">
    <property type="entry name" value="CHAT_dom"/>
</dbReference>
<dbReference type="PATRIC" id="fig|56110.3.peg.2227"/>
<keyword evidence="1" id="KW-1133">Transmembrane helix</keyword>
<dbReference type="STRING" id="56110.Oscil6304_1863"/>
<evidence type="ECO:0000256" key="1">
    <source>
        <dbReference type="SAM" id="Phobius"/>
    </source>
</evidence>
<dbReference type="AlphaFoldDB" id="K9THB0"/>
<keyword evidence="1" id="KW-0812">Transmembrane</keyword>
<dbReference type="KEGG" id="oac:Oscil6304_1863"/>
<dbReference type="OrthoDB" id="433405at2"/>
<sequence length="523" mass="57834">MRAFRGNLRKRNRAFTWVTFNLITPSKKANLANSNFSMKLKLFNPSSQSKFFLSRKYFGYLVPFLCSLGIALFPSLTVARDAQFSAVPSGISRVHPTAQLQDRKTQISQGSSPSDFAQAVTAIEQQWETVFEDYFGRNLSEATLSGEEIGEALAVVEQKTGQKSAVIYMIPGEDKLELLLVTADGGVTGRTIAETNQEMLIETAQQLRQRMTSPSRRSTRSYLPQAQQLYTWTIAPLRDELQSLGIENLLLCVGPGLRAVPFAALHDGEEFLVEQYSLALIPAFNMIDLNPSNLANTEVLAMGASLFENLSPLPAVPVELSQIARYLWPGEVFLNENFTQENLQSQLQESRYGIVHLATHADFQEGDPTESYIQLWDSQLTLNDMQQLKLDESAIGLMVLSACKTAVGSQDAEKGFAGLAIQSGVPSALASLWYVSDLGTLALMSEFYNTFKTEEEDARSILKAEALQKTQLAMLRGEVRLEDGNLVSDRGVLPLPGELGEFTGENLAHPYFWAGFTLIGSPW</sequence>
<accession>K9THB0</accession>
<dbReference type="InParanoid" id="K9THB0"/>
<dbReference type="eggNOG" id="COG4995">
    <property type="taxonomic scope" value="Bacteria"/>
</dbReference>
<feature type="domain" description="CHAT" evidence="2">
    <location>
        <begin position="225"/>
        <end position="521"/>
    </location>
</feature>
<evidence type="ECO:0000313" key="4">
    <source>
        <dbReference type="Proteomes" id="UP000010367"/>
    </source>
</evidence>
<dbReference type="Pfam" id="PF12770">
    <property type="entry name" value="CHAT"/>
    <property type="match status" value="1"/>
</dbReference>
<proteinExistence type="predicted"/>
<name>K9THB0_9CYAN</name>